<dbReference type="InterPro" id="IPR024706">
    <property type="entry name" value="Peroxiredoxin_AhpC-typ"/>
</dbReference>
<name>A0A6L9MLX4_9HYPH</name>
<dbReference type="PANTHER" id="PTHR42801:SF4">
    <property type="entry name" value="AHPC_TSA FAMILY PROTEIN"/>
    <property type="match status" value="1"/>
</dbReference>
<dbReference type="RefSeq" id="WP_163045498.1">
    <property type="nucleotide sequence ID" value="NZ_JAAAMJ010000018.1"/>
</dbReference>
<reference evidence="15 16" key="1">
    <citation type="submission" date="2020-01" db="EMBL/GenBank/DDBJ databases">
        <title>Genomes of bacteria type strains.</title>
        <authorList>
            <person name="Chen J."/>
            <person name="Zhu S."/>
            <person name="Chen J."/>
        </authorList>
    </citation>
    <scope>NUCLEOTIDE SEQUENCE [LARGE SCALE GENOMIC DNA]</scope>
    <source>
        <strain evidence="15 16">KCTC 52919</strain>
    </source>
</reference>
<dbReference type="EC" id="1.11.1.24" evidence="3"/>
<evidence type="ECO:0000256" key="5">
    <source>
        <dbReference type="ARBA" id="ARBA00022862"/>
    </source>
</evidence>
<dbReference type="GO" id="GO:0005737">
    <property type="term" value="C:cytoplasm"/>
    <property type="evidence" value="ECO:0007669"/>
    <property type="project" value="TreeGrafter"/>
</dbReference>
<gene>
    <name evidence="15" type="ORF">GTW51_18245</name>
</gene>
<evidence type="ECO:0000256" key="3">
    <source>
        <dbReference type="ARBA" id="ARBA00013017"/>
    </source>
</evidence>
<evidence type="ECO:0000313" key="15">
    <source>
        <dbReference type="EMBL" id="NDV88646.1"/>
    </source>
</evidence>
<keyword evidence="16" id="KW-1185">Reference proteome</keyword>
<dbReference type="AlphaFoldDB" id="A0A6L9MLX4"/>
<evidence type="ECO:0000256" key="2">
    <source>
        <dbReference type="ARBA" id="ARBA00011245"/>
    </source>
</evidence>
<evidence type="ECO:0000259" key="14">
    <source>
        <dbReference type="PROSITE" id="PS51352"/>
    </source>
</evidence>
<accession>A0A6L9MLX4</accession>
<comment type="subunit">
    <text evidence="2">Monomer.</text>
</comment>
<evidence type="ECO:0000256" key="12">
    <source>
        <dbReference type="ARBA" id="ARBA00049091"/>
    </source>
</evidence>
<evidence type="ECO:0000313" key="16">
    <source>
        <dbReference type="Proteomes" id="UP000476332"/>
    </source>
</evidence>
<dbReference type="PANTHER" id="PTHR42801">
    <property type="entry name" value="THIOREDOXIN-DEPENDENT PEROXIDE REDUCTASE"/>
    <property type="match status" value="1"/>
</dbReference>
<evidence type="ECO:0000256" key="7">
    <source>
        <dbReference type="ARBA" id="ARBA00023157"/>
    </source>
</evidence>
<comment type="function">
    <text evidence="1">Thiol-specific peroxidase that catalyzes the reduction of hydrogen peroxide and organic hydroperoxides to water and alcohols, respectively. Plays a role in cell protection against oxidative stress by detoxifying peroxides and as sensor of hydrogen peroxide-mediated signaling events.</text>
</comment>
<keyword evidence="7" id="KW-1015">Disulfide bond</keyword>
<proteinExistence type="inferred from homology"/>
<keyword evidence="8" id="KW-0676">Redox-active center</keyword>
<dbReference type="PIRSF" id="PIRSF000239">
    <property type="entry name" value="AHPC"/>
    <property type="match status" value="1"/>
</dbReference>
<keyword evidence="4" id="KW-0575">Peroxidase</keyword>
<evidence type="ECO:0000256" key="6">
    <source>
        <dbReference type="ARBA" id="ARBA00023002"/>
    </source>
</evidence>
<keyword evidence="5" id="KW-0049">Antioxidant</keyword>
<protein>
    <recommendedName>
        <fullName evidence="3">thioredoxin-dependent peroxiredoxin</fullName>
        <ecNumber evidence="3">1.11.1.24</ecNumber>
    </recommendedName>
    <alternativeName>
        <fullName evidence="9">Thioredoxin peroxidase</fullName>
    </alternativeName>
    <alternativeName>
        <fullName evidence="11">Thioredoxin-dependent peroxiredoxin Bcp</fullName>
    </alternativeName>
</protein>
<dbReference type="Gene3D" id="3.40.30.10">
    <property type="entry name" value="Glutaredoxin"/>
    <property type="match status" value="1"/>
</dbReference>
<dbReference type="GO" id="GO:0008379">
    <property type="term" value="F:thioredoxin peroxidase activity"/>
    <property type="evidence" value="ECO:0007669"/>
    <property type="project" value="TreeGrafter"/>
</dbReference>
<dbReference type="GO" id="GO:0034599">
    <property type="term" value="P:cellular response to oxidative stress"/>
    <property type="evidence" value="ECO:0007669"/>
    <property type="project" value="TreeGrafter"/>
</dbReference>
<sequence length="158" mass="17344">MALSVGDPCPDFSLPDDRGEIVSLEQMKGKGFVLYFYPKDDTSGCTLEAVEFGALKPEFDAIGVPVFGVSPDPVKKHGKFRDKHDLQVRLLSDEEKSLIGAFGLWVEKSMYGRKYMGVDRATALVDKAGTIVRLWPKVKVPGHAEEVLEAARQMAADA</sequence>
<dbReference type="InterPro" id="IPR050924">
    <property type="entry name" value="Peroxiredoxin_BCP/PrxQ"/>
</dbReference>
<dbReference type="PROSITE" id="PS51352">
    <property type="entry name" value="THIOREDOXIN_2"/>
    <property type="match status" value="1"/>
</dbReference>
<evidence type="ECO:0000256" key="1">
    <source>
        <dbReference type="ARBA" id="ARBA00003330"/>
    </source>
</evidence>
<evidence type="ECO:0000256" key="13">
    <source>
        <dbReference type="PIRSR" id="PIRSR000239-1"/>
    </source>
</evidence>
<feature type="domain" description="Thioredoxin" evidence="14">
    <location>
        <begin position="3"/>
        <end position="156"/>
    </location>
</feature>
<dbReference type="InterPro" id="IPR036249">
    <property type="entry name" value="Thioredoxin-like_sf"/>
</dbReference>
<comment type="caution">
    <text evidence="15">The sequence shown here is derived from an EMBL/GenBank/DDBJ whole genome shotgun (WGS) entry which is preliminary data.</text>
</comment>
<organism evidence="15 16">
    <name type="scientific">Aurantimonas aggregata</name>
    <dbReference type="NCBI Taxonomy" id="2047720"/>
    <lineage>
        <taxon>Bacteria</taxon>
        <taxon>Pseudomonadati</taxon>
        <taxon>Pseudomonadota</taxon>
        <taxon>Alphaproteobacteria</taxon>
        <taxon>Hyphomicrobiales</taxon>
        <taxon>Aurantimonadaceae</taxon>
        <taxon>Aurantimonas</taxon>
    </lineage>
</organism>
<dbReference type="Proteomes" id="UP000476332">
    <property type="component" value="Unassembled WGS sequence"/>
</dbReference>
<evidence type="ECO:0000256" key="9">
    <source>
        <dbReference type="ARBA" id="ARBA00032824"/>
    </source>
</evidence>
<dbReference type="InterPro" id="IPR000866">
    <property type="entry name" value="AhpC/TSA"/>
</dbReference>
<dbReference type="InterPro" id="IPR013766">
    <property type="entry name" value="Thioredoxin_domain"/>
</dbReference>
<dbReference type="FunFam" id="3.40.30.10:FF:000007">
    <property type="entry name" value="Thioredoxin-dependent thiol peroxidase"/>
    <property type="match status" value="1"/>
</dbReference>
<dbReference type="EMBL" id="JAAAMJ010000018">
    <property type="protein sequence ID" value="NDV88646.1"/>
    <property type="molecule type" value="Genomic_DNA"/>
</dbReference>
<dbReference type="CDD" id="cd03017">
    <property type="entry name" value="PRX_BCP"/>
    <property type="match status" value="1"/>
</dbReference>
<dbReference type="GO" id="GO:0045454">
    <property type="term" value="P:cell redox homeostasis"/>
    <property type="evidence" value="ECO:0007669"/>
    <property type="project" value="TreeGrafter"/>
</dbReference>
<dbReference type="SUPFAM" id="SSF52833">
    <property type="entry name" value="Thioredoxin-like"/>
    <property type="match status" value="1"/>
</dbReference>
<comment type="catalytic activity">
    <reaction evidence="12">
        <text>a hydroperoxide + [thioredoxin]-dithiol = an alcohol + [thioredoxin]-disulfide + H2O</text>
        <dbReference type="Rhea" id="RHEA:62620"/>
        <dbReference type="Rhea" id="RHEA-COMP:10698"/>
        <dbReference type="Rhea" id="RHEA-COMP:10700"/>
        <dbReference type="ChEBI" id="CHEBI:15377"/>
        <dbReference type="ChEBI" id="CHEBI:29950"/>
        <dbReference type="ChEBI" id="CHEBI:30879"/>
        <dbReference type="ChEBI" id="CHEBI:35924"/>
        <dbReference type="ChEBI" id="CHEBI:50058"/>
        <dbReference type="EC" id="1.11.1.24"/>
    </reaction>
</comment>
<comment type="similarity">
    <text evidence="10">Belongs to the peroxiredoxin family. BCP/PrxQ subfamily.</text>
</comment>
<evidence type="ECO:0000256" key="8">
    <source>
        <dbReference type="ARBA" id="ARBA00023284"/>
    </source>
</evidence>
<dbReference type="Pfam" id="PF00578">
    <property type="entry name" value="AhpC-TSA"/>
    <property type="match status" value="1"/>
</dbReference>
<evidence type="ECO:0000256" key="4">
    <source>
        <dbReference type="ARBA" id="ARBA00022559"/>
    </source>
</evidence>
<keyword evidence="6" id="KW-0560">Oxidoreductase</keyword>
<evidence type="ECO:0000256" key="10">
    <source>
        <dbReference type="ARBA" id="ARBA00038489"/>
    </source>
</evidence>
<evidence type="ECO:0000256" key="11">
    <source>
        <dbReference type="ARBA" id="ARBA00042639"/>
    </source>
</evidence>
<feature type="active site" description="Cysteine sulfenic acid (-SOH) intermediate; for peroxidase activity" evidence="13">
    <location>
        <position position="45"/>
    </location>
</feature>